<dbReference type="InterPro" id="IPR029063">
    <property type="entry name" value="SAM-dependent_MTases_sf"/>
</dbReference>
<dbReference type="RefSeq" id="WP_085243836.1">
    <property type="nucleotide sequence ID" value="NZ_LQPN01000006.1"/>
</dbReference>
<dbReference type="OrthoDB" id="9800233at2"/>
<evidence type="ECO:0000256" key="2">
    <source>
        <dbReference type="ARBA" id="ARBA00022679"/>
    </source>
</evidence>
<dbReference type="PANTHER" id="PTHR43619:SF2">
    <property type="entry name" value="S-ADENOSYL-L-METHIONINE-DEPENDENT METHYLTRANSFERASES SUPERFAMILY PROTEIN"/>
    <property type="match status" value="1"/>
</dbReference>
<dbReference type="PANTHER" id="PTHR43619">
    <property type="entry name" value="S-ADENOSYL-L-METHIONINE-DEPENDENT METHYLTRANSFERASE YKTD-RELATED"/>
    <property type="match status" value="1"/>
</dbReference>
<dbReference type="GO" id="GO:0008168">
    <property type="term" value="F:methyltransferase activity"/>
    <property type="evidence" value="ECO:0007669"/>
    <property type="project" value="UniProtKB-KW"/>
</dbReference>
<accession>A0A1X2AR78</accession>
<organism evidence="3 4">
    <name type="scientific">Mycobacterium paraense</name>
    <dbReference type="NCBI Taxonomy" id="767916"/>
    <lineage>
        <taxon>Bacteria</taxon>
        <taxon>Bacillati</taxon>
        <taxon>Actinomycetota</taxon>
        <taxon>Actinomycetes</taxon>
        <taxon>Mycobacteriales</taxon>
        <taxon>Mycobacteriaceae</taxon>
        <taxon>Mycobacterium</taxon>
        <taxon>Mycobacterium simiae complex</taxon>
    </lineage>
</organism>
<dbReference type="Gene3D" id="3.40.50.150">
    <property type="entry name" value="Vaccinia Virus protein VP39"/>
    <property type="match status" value="1"/>
</dbReference>
<evidence type="ECO:0000313" key="4">
    <source>
        <dbReference type="Proteomes" id="UP000193285"/>
    </source>
</evidence>
<comment type="caution">
    <text evidence="3">The sequence shown here is derived from an EMBL/GenBank/DDBJ whole genome shotgun (WGS) entry which is preliminary data.</text>
</comment>
<dbReference type="Proteomes" id="UP000193285">
    <property type="component" value="Unassembled WGS sequence"/>
</dbReference>
<dbReference type="SUPFAM" id="SSF53335">
    <property type="entry name" value="S-adenosyl-L-methionine-dependent methyltransferases"/>
    <property type="match status" value="1"/>
</dbReference>
<dbReference type="AlphaFoldDB" id="A0A1X2AR78"/>
<dbReference type="PIRSF" id="PIRSF028177">
    <property type="entry name" value="Polyketide_synth_Omtfrase_TcmP"/>
    <property type="match status" value="1"/>
</dbReference>
<name>A0A1X2AR78_9MYCO</name>
<dbReference type="STRING" id="767916.AWB91_19685"/>
<gene>
    <name evidence="3" type="ORF">AWB90_01910</name>
</gene>
<evidence type="ECO:0000256" key="1">
    <source>
        <dbReference type="ARBA" id="ARBA00022603"/>
    </source>
</evidence>
<dbReference type="EMBL" id="LQPN01000006">
    <property type="protein sequence ID" value="ORW53874.1"/>
    <property type="molecule type" value="Genomic_DNA"/>
</dbReference>
<evidence type="ECO:0000313" key="3">
    <source>
        <dbReference type="EMBL" id="ORW53874.1"/>
    </source>
</evidence>
<dbReference type="InterPro" id="IPR016874">
    <property type="entry name" value="TcmP-like"/>
</dbReference>
<dbReference type="InterPro" id="IPR007213">
    <property type="entry name" value="Ppm1/Ppm2/Tcmp"/>
</dbReference>
<proteinExistence type="predicted"/>
<sequence length="275" mass="31284">MTRTGMVDFSEVRWGSVEWTNLCTLYLRAYECGSPAPILDDKAAAEAVGRIDYDWARMRRASWPRSNQYLVTMRAKQFDDWSAAFLRRHPDAVVLHLGCGMDTRAFRLDPPDSVRWFDVDQPEVIALRRKLYDDADGYRMIGSSVTDGAWLDEVPTDRPTLMVAEGLLMYLTGPEVRALLQRVTDRFGGGELAFDTASAMAPRLSKVLTKGITKWGIGDAREIERWNPRLRFLERSQVGALYQRIPSAPLRLLWRLVNATPMGNYDVLNRFAFGA</sequence>
<dbReference type="Pfam" id="PF04072">
    <property type="entry name" value="LCM"/>
    <property type="match status" value="1"/>
</dbReference>
<keyword evidence="2 3" id="KW-0808">Transferase</keyword>
<keyword evidence="1 3" id="KW-0489">Methyltransferase</keyword>
<protein>
    <submittedName>
        <fullName evidence="3">Methyltransferase</fullName>
    </submittedName>
</protein>
<reference evidence="3 4" key="1">
    <citation type="journal article" date="2015" name="Emerg. Microbes Infect.">
        <title>Characterization of 17 strains belonging to the Mycobacterium simiae complex and description of Mycobacterium paraense sp. nov.</title>
        <authorList>
            <person name="Fusco da Costa A.R."/>
            <person name="Fedrizzi T."/>
            <person name="Lopes M.L."/>
            <person name="Pecorari M."/>
            <person name="Oliveira da Costa W.L."/>
            <person name="Giacobazzi E."/>
            <person name="da Costa Bahia J.R."/>
            <person name="De Sanctis V."/>
            <person name="Batista Lima K.V."/>
            <person name="Bertorelli R."/>
            <person name="Grottola A."/>
            <person name="Fabio A."/>
            <person name="Mariottini A."/>
            <person name="Ferretti P."/>
            <person name="Di Leva F."/>
            <person name="Fregni Serpini G."/>
            <person name="Tagliazucchi S."/>
            <person name="Rumpianesi F."/>
            <person name="Jousson O."/>
            <person name="Segata N."/>
            <person name="Tortoli E."/>
        </authorList>
    </citation>
    <scope>NUCLEOTIDE SEQUENCE [LARGE SCALE GENOMIC DNA]</scope>
    <source>
        <strain evidence="3 4">IEC33</strain>
    </source>
</reference>
<dbReference type="GO" id="GO:0032259">
    <property type="term" value="P:methylation"/>
    <property type="evidence" value="ECO:0007669"/>
    <property type="project" value="UniProtKB-KW"/>
</dbReference>